<dbReference type="EMBL" id="CM047905">
    <property type="protein sequence ID" value="KAJ0088003.1"/>
    <property type="molecule type" value="Genomic_DNA"/>
</dbReference>
<dbReference type="Proteomes" id="UP001164250">
    <property type="component" value="Chromosome 9"/>
</dbReference>
<organism evidence="1 2">
    <name type="scientific">Pistacia atlantica</name>
    <dbReference type="NCBI Taxonomy" id="434234"/>
    <lineage>
        <taxon>Eukaryota</taxon>
        <taxon>Viridiplantae</taxon>
        <taxon>Streptophyta</taxon>
        <taxon>Embryophyta</taxon>
        <taxon>Tracheophyta</taxon>
        <taxon>Spermatophyta</taxon>
        <taxon>Magnoliopsida</taxon>
        <taxon>eudicotyledons</taxon>
        <taxon>Gunneridae</taxon>
        <taxon>Pentapetalae</taxon>
        <taxon>rosids</taxon>
        <taxon>malvids</taxon>
        <taxon>Sapindales</taxon>
        <taxon>Anacardiaceae</taxon>
        <taxon>Pistacia</taxon>
    </lineage>
</organism>
<proteinExistence type="predicted"/>
<reference evidence="2" key="1">
    <citation type="journal article" date="2023" name="G3 (Bethesda)">
        <title>Genome assembly and association tests identify interacting loci associated with vigor, precocity, and sex in interspecific pistachio rootstocks.</title>
        <authorList>
            <person name="Palmer W."/>
            <person name="Jacygrad E."/>
            <person name="Sagayaradj S."/>
            <person name="Cavanaugh K."/>
            <person name="Han R."/>
            <person name="Bertier L."/>
            <person name="Beede B."/>
            <person name="Kafkas S."/>
            <person name="Golino D."/>
            <person name="Preece J."/>
            <person name="Michelmore R."/>
        </authorList>
    </citation>
    <scope>NUCLEOTIDE SEQUENCE [LARGE SCALE GENOMIC DNA]</scope>
</reference>
<gene>
    <name evidence="1" type="ORF">Patl1_31793</name>
</gene>
<evidence type="ECO:0000313" key="2">
    <source>
        <dbReference type="Proteomes" id="UP001164250"/>
    </source>
</evidence>
<evidence type="ECO:0000313" key="1">
    <source>
        <dbReference type="EMBL" id="KAJ0088003.1"/>
    </source>
</evidence>
<keyword evidence="2" id="KW-1185">Reference proteome</keyword>
<sequence length="352" mass="38991">MAISSFMHPQHQLHLLVRTPEDSLQNPSRFCHVCRENIGALFYSCNYCEFNLHPICTQFPQQLRHVLHPDHPLTLQPSSSGLCMVCKRECSFWRYRCGICCFDIHFECVSASCGASKSTSGSVLQSNPLAAAAPPPGYGPYGPYCYGYFGGPSGFSPYYNMYHHNQHGHINYMPHSGGEVGPRPSGARKIIYQIVASLTAGVIADMVFGLSLFHSLSAGILLNKYHLISYFFSLLRLVGAWFVKMSVVLGATGVGSVVLTFEIQFRVCFNFLPVLKSHPPPASPQVPYFGYVYGGGPSGFSPNYNMYHHNYMQHSYGGEFGCPRRSGFYRIIMYQIVGSLTAGIIANVVFGL</sequence>
<comment type="caution">
    <text evidence="1">The sequence shown here is derived from an EMBL/GenBank/DDBJ whole genome shotgun (WGS) entry which is preliminary data.</text>
</comment>
<name>A0ACC1AMX9_9ROSI</name>
<protein>
    <submittedName>
        <fullName evidence="1">Uncharacterized protein</fullName>
    </submittedName>
</protein>
<accession>A0ACC1AMX9</accession>